<evidence type="ECO:0000256" key="1">
    <source>
        <dbReference type="SAM" id="MobiDB-lite"/>
    </source>
</evidence>
<dbReference type="AlphaFoldDB" id="M5G8C3"/>
<name>M5G8C3_DACPD</name>
<feature type="compositionally biased region" description="Low complexity" evidence="1">
    <location>
        <begin position="155"/>
        <end position="166"/>
    </location>
</feature>
<feature type="compositionally biased region" description="Acidic residues" evidence="1">
    <location>
        <begin position="121"/>
        <end position="133"/>
    </location>
</feature>
<organism evidence="2 3">
    <name type="scientific">Dacryopinax primogenitus (strain DJM 731)</name>
    <name type="common">Brown rot fungus</name>
    <dbReference type="NCBI Taxonomy" id="1858805"/>
    <lineage>
        <taxon>Eukaryota</taxon>
        <taxon>Fungi</taxon>
        <taxon>Dikarya</taxon>
        <taxon>Basidiomycota</taxon>
        <taxon>Agaricomycotina</taxon>
        <taxon>Dacrymycetes</taxon>
        <taxon>Dacrymycetales</taxon>
        <taxon>Dacrymycetaceae</taxon>
        <taxon>Dacryopinax</taxon>
    </lineage>
</organism>
<proteinExistence type="predicted"/>
<gene>
    <name evidence="2" type="ORF">DACRYDRAFT_105460</name>
</gene>
<evidence type="ECO:0000313" key="2">
    <source>
        <dbReference type="EMBL" id="EJU04400.1"/>
    </source>
</evidence>
<feature type="compositionally biased region" description="Polar residues" evidence="1">
    <location>
        <begin position="238"/>
        <end position="250"/>
    </location>
</feature>
<feature type="compositionally biased region" description="Low complexity" evidence="1">
    <location>
        <begin position="175"/>
        <end position="187"/>
    </location>
</feature>
<dbReference type="EMBL" id="JH795858">
    <property type="protein sequence ID" value="EJU04400.1"/>
    <property type="molecule type" value="Genomic_DNA"/>
</dbReference>
<reference evidence="2 3" key="1">
    <citation type="journal article" date="2012" name="Science">
        <title>The Paleozoic origin of enzymatic lignin decomposition reconstructed from 31 fungal genomes.</title>
        <authorList>
            <person name="Floudas D."/>
            <person name="Binder M."/>
            <person name="Riley R."/>
            <person name="Barry K."/>
            <person name="Blanchette R.A."/>
            <person name="Henrissat B."/>
            <person name="Martinez A.T."/>
            <person name="Otillar R."/>
            <person name="Spatafora J.W."/>
            <person name="Yadav J.S."/>
            <person name="Aerts A."/>
            <person name="Benoit I."/>
            <person name="Boyd A."/>
            <person name="Carlson A."/>
            <person name="Copeland A."/>
            <person name="Coutinho P.M."/>
            <person name="de Vries R.P."/>
            <person name="Ferreira P."/>
            <person name="Findley K."/>
            <person name="Foster B."/>
            <person name="Gaskell J."/>
            <person name="Glotzer D."/>
            <person name="Gorecki P."/>
            <person name="Heitman J."/>
            <person name="Hesse C."/>
            <person name="Hori C."/>
            <person name="Igarashi K."/>
            <person name="Jurgens J.A."/>
            <person name="Kallen N."/>
            <person name="Kersten P."/>
            <person name="Kohler A."/>
            <person name="Kuees U."/>
            <person name="Kumar T.K.A."/>
            <person name="Kuo A."/>
            <person name="LaButti K."/>
            <person name="Larrondo L.F."/>
            <person name="Lindquist E."/>
            <person name="Ling A."/>
            <person name="Lombard V."/>
            <person name="Lucas S."/>
            <person name="Lundell T."/>
            <person name="Martin R."/>
            <person name="McLaughlin D.J."/>
            <person name="Morgenstern I."/>
            <person name="Morin E."/>
            <person name="Murat C."/>
            <person name="Nagy L.G."/>
            <person name="Nolan M."/>
            <person name="Ohm R.A."/>
            <person name="Patyshakuliyeva A."/>
            <person name="Rokas A."/>
            <person name="Ruiz-Duenas F.J."/>
            <person name="Sabat G."/>
            <person name="Salamov A."/>
            <person name="Samejima M."/>
            <person name="Schmutz J."/>
            <person name="Slot J.C."/>
            <person name="St John F."/>
            <person name="Stenlid J."/>
            <person name="Sun H."/>
            <person name="Sun S."/>
            <person name="Syed K."/>
            <person name="Tsang A."/>
            <person name="Wiebenga A."/>
            <person name="Young D."/>
            <person name="Pisabarro A."/>
            <person name="Eastwood D.C."/>
            <person name="Martin F."/>
            <person name="Cullen D."/>
            <person name="Grigoriev I.V."/>
            <person name="Hibbett D.S."/>
        </authorList>
    </citation>
    <scope>NUCLEOTIDE SEQUENCE [LARGE SCALE GENOMIC DNA]</scope>
    <source>
        <strain evidence="2 3">DJM-731 SS1</strain>
    </source>
</reference>
<feature type="compositionally biased region" description="Low complexity" evidence="1">
    <location>
        <begin position="278"/>
        <end position="288"/>
    </location>
</feature>
<keyword evidence="3" id="KW-1185">Reference proteome</keyword>
<protein>
    <submittedName>
        <fullName evidence="2">Uncharacterized protein</fullName>
    </submittedName>
</protein>
<dbReference type="RefSeq" id="XP_040631294.1">
    <property type="nucleotide sequence ID" value="XM_040768091.1"/>
</dbReference>
<sequence length="361" mass="38878">MTQPYRPDLSTPPPLPVRAWEVPLPPIHDEEGRFLVDHEKEELGLTIHGTEGEDRQQDMVESTDAATSPSSPKRERVYRTTLPVRPRDAEGGLQLEPPVIKEDSEDTDSDSETVTGHESDSDAEYAIADDDFEPASPRARRHLASHNGPGGWYHAPTTRRVTPTAPFIINPVARSSPSGVSSTPTPDSTKKLTSTPSEWCIRPAAVEPSGSENTLPSVQWLRTGVPEPGAYLSADPPSYTNPSNASSTAKPASAPGPKPDTPIARMIQAHAQARLRSDSTSAGSSSPAGPRPSPRVQITSRLLRRRNPLGQPGPPDPAPVTVSSGEESDIPTSILFDRPVDWDQGKAPGTPKREARRRAKA</sequence>
<dbReference type="Proteomes" id="UP000030653">
    <property type="component" value="Unassembled WGS sequence"/>
</dbReference>
<dbReference type="GeneID" id="63683153"/>
<feature type="region of interest" description="Disordered" evidence="1">
    <location>
        <begin position="39"/>
        <end position="361"/>
    </location>
</feature>
<accession>M5G8C3</accession>
<evidence type="ECO:0000313" key="3">
    <source>
        <dbReference type="Proteomes" id="UP000030653"/>
    </source>
</evidence>
<dbReference type="HOGENOM" id="CLU_767315_0_0_1"/>